<dbReference type="AlphaFoldDB" id="A0A9P6WA47"/>
<organism evidence="1 2">
    <name type="scientific">Maudiozyma exigua</name>
    <name type="common">Yeast</name>
    <name type="synonym">Kazachstania exigua</name>
    <dbReference type="NCBI Taxonomy" id="34358"/>
    <lineage>
        <taxon>Eukaryota</taxon>
        <taxon>Fungi</taxon>
        <taxon>Dikarya</taxon>
        <taxon>Ascomycota</taxon>
        <taxon>Saccharomycotina</taxon>
        <taxon>Saccharomycetes</taxon>
        <taxon>Saccharomycetales</taxon>
        <taxon>Saccharomycetaceae</taxon>
        <taxon>Maudiozyma</taxon>
    </lineage>
</organism>
<accession>A0A9P6WA47</accession>
<protein>
    <submittedName>
        <fullName evidence="1">Uncharacterized protein</fullName>
    </submittedName>
</protein>
<dbReference type="InterPro" id="IPR021624">
    <property type="entry name" value="Saw1"/>
</dbReference>
<keyword evidence="2" id="KW-1185">Reference proteome</keyword>
<dbReference type="Proteomes" id="UP000750334">
    <property type="component" value="Unassembled WGS sequence"/>
</dbReference>
<proteinExistence type="predicted"/>
<reference evidence="1 2" key="1">
    <citation type="submission" date="2020-11" db="EMBL/GenBank/DDBJ databases">
        <title>Kefir isolates.</title>
        <authorList>
            <person name="Marcisauskas S."/>
            <person name="Kim Y."/>
            <person name="Blasche S."/>
        </authorList>
    </citation>
    <scope>NUCLEOTIDE SEQUENCE [LARGE SCALE GENOMIC DNA]</scope>
    <source>
        <strain evidence="1 2">OG2</strain>
    </source>
</reference>
<dbReference type="Pfam" id="PF11561">
    <property type="entry name" value="Saw1"/>
    <property type="match status" value="1"/>
</dbReference>
<dbReference type="EMBL" id="PUHR01000081">
    <property type="protein sequence ID" value="KAG0668054.1"/>
    <property type="molecule type" value="Genomic_DNA"/>
</dbReference>
<comment type="caution">
    <text evidence="1">The sequence shown here is derived from an EMBL/GenBank/DDBJ whole genome shotgun (WGS) entry which is preliminary data.</text>
</comment>
<gene>
    <name evidence="1" type="ORF">C6P45_005105</name>
</gene>
<dbReference type="GO" id="GO:0070336">
    <property type="term" value="F:flap-structured DNA binding"/>
    <property type="evidence" value="ECO:0007669"/>
    <property type="project" value="InterPro"/>
</dbReference>
<dbReference type="OrthoDB" id="4034365at2759"/>
<evidence type="ECO:0000313" key="1">
    <source>
        <dbReference type="EMBL" id="KAG0668054.1"/>
    </source>
</evidence>
<name>A0A9P6WA47_MAUEX</name>
<evidence type="ECO:0000313" key="2">
    <source>
        <dbReference type="Proteomes" id="UP000750334"/>
    </source>
</evidence>
<dbReference type="GO" id="GO:0000736">
    <property type="term" value="P:double-strand break repair via single-strand annealing, removal of nonhomologous ends"/>
    <property type="evidence" value="ECO:0007669"/>
    <property type="project" value="InterPro"/>
</dbReference>
<sequence length="252" mass="28985">MVVSMASLKVTDNIVIQIRIFINRKQILQNYDKATTLFEAPLLSNNSIISLKSPGTGIYLSNIDMQSLCEDLKEEIRLILYDLTAPNISKTVLQKIRVGQKIDFQTRVLEQIQDNLGSASDTYLKSNIKEISRISKFKYVLHYESNWKLDIFIDNISKLATIRQLLVFKYSPTVHVPHKRRMLIVQKSSVAAKKVVIPDESDMNELGEESTSVQNETMEDIKPEIAFKYKAIRNLGPIMDVHVLERPRRHPR</sequence>